<dbReference type="SUPFAM" id="SSF52540">
    <property type="entry name" value="P-loop containing nucleoside triphosphate hydrolases"/>
    <property type="match status" value="1"/>
</dbReference>
<dbReference type="InterPro" id="IPR027417">
    <property type="entry name" value="P-loop_NTPase"/>
</dbReference>
<dbReference type="Proteomes" id="UP001597010">
    <property type="component" value="Unassembled WGS sequence"/>
</dbReference>
<proteinExistence type="predicted"/>
<reference evidence="2" key="1">
    <citation type="journal article" date="2019" name="Int. J. Syst. Evol. Microbiol.">
        <title>The Global Catalogue of Microorganisms (GCM) 10K type strain sequencing project: providing services to taxonomists for standard genome sequencing and annotation.</title>
        <authorList>
            <consortium name="The Broad Institute Genomics Platform"/>
            <consortium name="The Broad Institute Genome Sequencing Center for Infectious Disease"/>
            <person name="Wu L."/>
            <person name="Ma J."/>
        </authorList>
    </citation>
    <scope>NUCLEOTIDE SEQUENCE [LARGE SCALE GENOMIC DNA]</scope>
    <source>
        <strain evidence="2">CCUG 61484</strain>
    </source>
</reference>
<organism evidence="1 2">
    <name type="scientific">Mucilaginibacter litoreus</name>
    <dbReference type="NCBI Taxonomy" id="1048221"/>
    <lineage>
        <taxon>Bacteria</taxon>
        <taxon>Pseudomonadati</taxon>
        <taxon>Bacteroidota</taxon>
        <taxon>Sphingobacteriia</taxon>
        <taxon>Sphingobacteriales</taxon>
        <taxon>Sphingobacteriaceae</taxon>
        <taxon>Mucilaginibacter</taxon>
    </lineage>
</organism>
<sequence>MLSFLPQYYDLLKKEVLTKSGIQNITPADCKLIAADIFNKTKHSISETTLKRMYGFAYSKFKPSLFTIDVMARYCNYQGWEDFCLKKDSLISGTAQKQTNWDALKINARKITNFTLQVLRNKSGIPYAQTIKRNFIDLHLNDFLNSDCIATLISAPAGYGKTVALCHWVEERQALNSQAITNDIILFFSTNALMNAFLSGQDLNHWLLALLGYTSNEDITTLFDRQHKTGGNFFLIIDDFDEHVYKPEQFRLLLNQLTDVLSLYQSVSWFKVILTMRAATWINNRHEFDNDNIKWHKAFITDDNWAINVPLFNTQEIRELVLSINPALHYNVSSDIAINFSHPLYFQFYYKQRKDNFTLNDINHACIYELVSTFILNKIYMGTHSAEKLLLLTGVVENMDIVKGQYEVSKIKVNGLIKQYHHAYNELLSIGFIREINNSTGLNYNTSIQFTTNNFLEYTIAKFLLDKNNRTFDKVLINNINTLFINNNRKLPVLKWCIIYAIKAGQQKSFDLISSTQLTPSEKSDLIIFMGDLLDQECNATNKSESLIQYFKQDCSRELFNYFFGLEFINVHYKKTLYTLLKFNLATRKQILIHTALSMVDILSLNLLQLEAHLVKLRGFTPENYNQFAINPLYCIETIYSYLKNGEIKKEAVRNITRFIFNPPLEGNFFDNNASNDMLYLLAGHTLLICQNSIKILRFIDVLTKNYKTLEPTATHGYYFFMKIIAADSYFKLGKTKELVNIYNELNALYKNSANTFTDFMLTVFYALRIKVALHLKKYAPIIEDVKTFMQIADQYTFSKVITLRTILNITQVANIYPQLYKQCQYDHAKLMREMGLAKDTFITAQLVIK</sequence>
<comment type="caution">
    <text evidence="1">The sequence shown here is derived from an EMBL/GenBank/DDBJ whole genome shotgun (WGS) entry which is preliminary data.</text>
</comment>
<evidence type="ECO:0008006" key="3">
    <source>
        <dbReference type="Google" id="ProtNLM"/>
    </source>
</evidence>
<dbReference type="EMBL" id="JBHTHZ010000003">
    <property type="protein sequence ID" value="MFD0793489.1"/>
    <property type="molecule type" value="Genomic_DNA"/>
</dbReference>
<protein>
    <recommendedName>
        <fullName evidence="3">NACHT domain-containing protein</fullName>
    </recommendedName>
</protein>
<name>A0ABW3AT95_9SPHI</name>
<evidence type="ECO:0000313" key="1">
    <source>
        <dbReference type="EMBL" id="MFD0793489.1"/>
    </source>
</evidence>
<dbReference type="RefSeq" id="WP_377113322.1">
    <property type="nucleotide sequence ID" value="NZ_JBHTHZ010000003.1"/>
</dbReference>
<keyword evidence="2" id="KW-1185">Reference proteome</keyword>
<accession>A0ABW3AT95</accession>
<gene>
    <name evidence="1" type="ORF">ACFQZX_07655</name>
</gene>
<evidence type="ECO:0000313" key="2">
    <source>
        <dbReference type="Proteomes" id="UP001597010"/>
    </source>
</evidence>
<dbReference type="Gene3D" id="3.40.50.300">
    <property type="entry name" value="P-loop containing nucleotide triphosphate hydrolases"/>
    <property type="match status" value="1"/>
</dbReference>